<dbReference type="InterPro" id="IPR053017">
    <property type="entry name" value="Mito_Cit/Oxoglu_Carrier"/>
</dbReference>
<evidence type="ECO:0000256" key="3">
    <source>
        <dbReference type="ARBA" id="ARBA00023136"/>
    </source>
</evidence>
<feature type="transmembrane region" description="Helical" evidence="5">
    <location>
        <begin position="146"/>
        <end position="166"/>
    </location>
</feature>
<dbReference type="AlphaFoldDB" id="A0A0L0DRY0"/>
<dbReference type="Gene3D" id="1.50.40.10">
    <property type="entry name" value="Mitochondrial carrier domain"/>
    <property type="match status" value="1"/>
</dbReference>
<dbReference type="PANTHER" id="PTHR46982:SF1">
    <property type="entry name" value="CITRATE_OXOGLUTARATE CARRIER PROTEIN"/>
    <property type="match status" value="1"/>
</dbReference>
<dbReference type="SUPFAM" id="SSF103506">
    <property type="entry name" value="Mitochondrial carrier"/>
    <property type="match status" value="1"/>
</dbReference>
<dbReference type="PANTHER" id="PTHR46982">
    <property type="entry name" value="CITRATE/OXOGLUTARATE CARRIER PROTEIN"/>
    <property type="match status" value="1"/>
</dbReference>
<evidence type="ECO:0000256" key="4">
    <source>
        <dbReference type="SAM" id="MobiDB-lite"/>
    </source>
</evidence>
<evidence type="ECO:0000313" key="7">
    <source>
        <dbReference type="Proteomes" id="UP000054408"/>
    </source>
</evidence>
<keyword evidence="7" id="KW-1185">Reference proteome</keyword>
<dbReference type="Proteomes" id="UP000054408">
    <property type="component" value="Unassembled WGS sequence"/>
</dbReference>
<dbReference type="GO" id="GO:0006843">
    <property type="term" value="P:mitochondrial citrate transmembrane transport"/>
    <property type="evidence" value="ECO:0007669"/>
    <property type="project" value="TreeGrafter"/>
</dbReference>
<keyword evidence="2 5" id="KW-0812">Transmembrane</keyword>
<dbReference type="GO" id="GO:0015742">
    <property type="term" value="P:alpha-ketoglutarate transport"/>
    <property type="evidence" value="ECO:0007669"/>
    <property type="project" value="TreeGrafter"/>
</dbReference>
<organism evidence="6 7">
    <name type="scientific">Thecamonas trahens ATCC 50062</name>
    <dbReference type="NCBI Taxonomy" id="461836"/>
    <lineage>
        <taxon>Eukaryota</taxon>
        <taxon>Apusozoa</taxon>
        <taxon>Apusomonadida</taxon>
        <taxon>Apusomonadidae</taxon>
        <taxon>Thecamonas</taxon>
    </lineage>
</organism>
<reference evidence="6 7" key="1">
    <citation type="submission" date="2010-05" db="EMBL/GenBank/DDBJ databases">
        <title>The Genome Sequence of Thecamonas trahens ATCC 50062.</title>
        <authorList>
            <consortium name="The Broad Institute Genome Sequencing Platform"/>
            <person name="Russ C."/>
            <person name="Cuomo C."/>
            <person name="Shea T."/>
            <person name="Young S.K."/>
            <person name="Zeng Q."/>
            <person name="Koehrsen M."/>
            <person name="Haas B."/>
            <person name="Borodovsky M."/>
            <person name="Guigo R."/>
            <person name="Alvarado L."/>
            <person name="Berlin A."/>
            <person name="Bochicchio J."/>
            <person name="Borenstein D."/>
            <person name="Chapman S."/>
            <person name="Chen Z."/>
            <person name="Freedman E."/>
            <person name="Gellesch M."/>
            <person name="Goldberg J."/>
            <person name="Griggs A."/>
            <person name="Gujja S."/>
            <person name="Heilman E."/>
            <person name="Heiman D."/>
            <person name="Hepburn T."/>
            <person name="Howarth C."/>
            <person name="Jen D."/>
            <person name="Larson L."/>
            <person name="Mehta T."/>
            <person name="Park D."/>
            <person name="Pearson M."/>
            <person name="Roberts A."/>
            <person name="Saif S."/>
            <person name="Shenoy N."/>
            <person name="Sisk P."/>
            <person name="Stolte C."/>
            <person name="Sykes S."/>
            <person name="Thomson T."/>
            <person name="Walk T."/>
            <person name="White J."/>
            <person name="Yandava C."/>
            <person name="Burger G."/>
            <person name="Gray M.W."/>
            <person name="Holland P.W.H."/>
            <person name="King N."/>
            <person name="Lang F.B.F."/>
            <person name="Roger A.J."/>
            <person name="Ruiz-Trillo I."/>
            <person name="Lander E."/>
            <person name="Nusbaum C."/>
        </authorList>
    </citation>
    <scope>NUCLEOTIDE SEQUENCE [LARGE SCALE GENOMIC DNA]</scope>
    <source>
        <strain evidence="6 7">ATCC 50062</strain>
    </source>
</reference>
<evidence type="ECO:0000313" key="6">
    <source>
        <dbReference type="EMBL" id="KNC55055.1"/>
    </source>
</evidence>
<evidence type="ECO:0000256" key="5">
    <source>
        <dbReference type="SAM" id="Phobius"/>
    </source>
</evidence>
<evidence type="ECO:0000256" key="2">
    <source>
        <dbReference type="ARBA" id="ARBA00022692"/>
    </source>
</evidence>
<dbReference type="RefSeq" id="XP_013753359.1">
    <property type="nucleotide sequence ID" value="XM_013897905.1"/>
</dbReference>
<protein>
    <submittedName>
        <fullName evidence="6">Uncharacterized protein</fullName>
    </submittedName>
</protein>
<sequence length="342" mass="36749">MLSTVQEMMRVGPPQTMSNLAGTAAPSQGSDSYRRPVAHAAAVAGASPLLNATIGAGMVIAEMVTGGLFLENLKMEKQRTSNPYPVLVRQLLKGNIADKIIGFEAGLLPWGVVLGVTKGAVLLFAKTFYNNVFDNVSFLSKDQGELVAGALAGATQGVFISPLLLARTRVNKALVSRPPMGPMEEIKFSFRVMNEDVRAKGFIRGAIMPGMAACVAKRTLDWGSRFALILYLKKFFAKEDGTPFTHAESGMITFLGGVLSVSVTMPVDRLLPVIQGATSSSESVMTVMRARMAQEGLTTWFRGWFVRALHTGYHSLFAISGTAFVASMIMRNRGGGDDDDDE</sequence>
<dbReference type="eggNOG" id="ENOG502S9BS">
    <property type="taxonomic scope" value="Eukaryota"/>
</dbReference>
<feature type="transmembrane region" description="Helical" evidence="5">
    <location>
        <begin position="49"/>
        <end position="70"/>
    </location>
</feature>
<feature type="region of interest" description="Disordered" evidence="4">
    <location>
        <begin position="1"/>
        <end position="31"/>
    </location>
</feature>
<keyword evidence="3 5" id="KW-0472">Membrane</keyword>
<gene>
    <name evidence="6" type="ORF">AMSG_10651</name>
</gene>
<proteinExistence type="predicted"/>
<accession>A0A0L0DRY0</accession>
<dbReference type="GO" id="GO:0005739">
    <property type="term" value="C:mitochondrion"/>
    <property type="evidence" value="ECO:0007669"/>
    <property type="project" value="TreeGrafter"/>
</dbReference>
<comment type="subcellular location">
    <subcellularLocation>
        <location evidence="1">Membrane</location>
    </subcellularLocation>
</comment>
<dbReference type="STRING" id="461836.A0A0L0DRY0"/>
<dbReference type="InterPro" id="IPR023395">
    <property type="entry name" value="MCP_dom_sf"/>
</dbReference>
<dbReference type="OrthoDB" id="10253709at2759"/>
<dbReference type="GO" id="GO:0005371">
    <property type="term" value="F:tricarboxylate secondary active transmembrane transporter activity"/>
    <property type="evidence" value="ECO:0007669"/>
    <property type="project" value="TreeGrafter"/>
</dbReference>
<dbReference type="GO" id="GO:0016020">
    <property type="term" value="C:membrane"/>
    <property type="evidence" value="ECO:0007669"/>
    <property type="project" value="UniProtKB-SubCell"/>
</dbReference>
<feature type="transmembrane region" description="Helical" evidence="5">
    <location>
        <begin position="107"/>
        <end position="126"/>
    </location>
</feature>
<dbReference type="GeneID" id="25568822"/>
<name>A0A0L0DRY0_THETB</name>
<evidence type="ECO:0000256" key="1">
    <source>
        <dbReference type="ARBA" id="ARBA00004370"/>
    </source>
</evidence>
<keyword evidence="5" id="KW-1133">Transmembrane helix</keyword>
<dbReference type="EMBL" id="GL349494">
    <property type="protein sequence ID" value="KNC55055.1"/>
    <property type="molecule type" value="Genomic_DNA"/>
</dbReference>
<dbReference type="OMA" id="TRFIFIN"/>
<feature type="compositionally biased region" description="Polar residues" evidence="4">
    <location>
        <begin position="15"/>
        <end position="31"/>
    </location>
</feature>